<dbReference type="InterPro" id="IPR029787">
    <property type="entry name" value="Nucleotide_cyclase"/>
</dbReference>
<keyword evidence="1" id="KW-0812">Transmembrane</keyword>
<evidence type="ECO:0000259" key="3">
    <source>
        <dbReference type="PROSITE" id="PS50887"/>
    </source>
</evidence>
<feature type="domain" description="EAL" evidence="2">
    <location>
        <begin position="421"/>
        <end position="676"/>
    </location>
</feature>
<reference evidence="5 6" key="1">
    <citation type="submission" date="2019-08" db="EMBL/GenBank/DDBJ databases">
        <title>Bacillus genomes from the desert of Cuatro Cienegas, Coahuila.</title>
        <authorList>
            <person name="Olmedo-Alvarez G."/>
        </authorList>
    </citation>
    <scope>NUCLEOTIDE SEQUENCE [LARGE SCALE GENOMIC DNA]</scope>
    <source>
        <strain evidence="5 6">CH446_14T</strain>
    </source>
</reference>
<feature type="transmembrane region" description="Helical" evidence="1">
    <location>
        <begin position="186"/>
        <end position="208"/>
    </location>
</feature>
<dbReference type="Proteomes" id="UP000322139">
    <property type="component" value="Unassembled WGS sequence"/>
</dbReference>
<dbReference type="PROSITE" id="PS50924">
    <property type="entry name" value="MHYT"/>
    <property type="match status" value="1"/>
</dbReference>
<dbReference type="SMART" id="SM00267">
    <property type="entry name" value="GGDEF"/>
    <property type="match status" value="1"/>
</dbReference>
<feature type="transmembrane region" description="Helical" evidence="1">
    <location>
        <begin position="87"/>
        <end position="107"/>
    </location>
</feature>
<evidence type="ECO:0000313" key="6">
    <source>
        <dbReference type="Proteomes" id="UP000322139"/>
    </source>
</evidence>
<dbReference type="PANTHER" id="PTHR33121">
    <property type="entry name" value="CYCLIC DI-GMP PHOSPHODIESTERASE PDEF"/>
    <property type="match status" value="1"/>
</dbReference>
<evidence type="ECO:0000259" key="2">
    <source>
        <dbReference type="PROSITE" id="PS50883"/>
    </source>
</evidence>
<dbReference type="AlphaFoldDB" id="A0A5D4RAS9"/>
<feature type="domain" description="MHYT" evidence="4">
    <location>
        <begin position="17"/>
        <end position="209"/>
    </location>
</feature>
<dbReference type="InterPro" id="IPR005330">
    <property type="entry name" value="MHYT_dom"/>
</dbReference>
<evidence type="ECO:0000313" key="5">
    <source>
        <dbReference type="EMBL" id="TYS48477.1"/>
    </source>
</evidence>
<organism evidence="5 6">
    <name type="scientific">Bacillus infantis</name>
    <dbReference type="NCBI Taxonomy" id="324767"/>
    <lineage>
        <taxon>Bacteria</taxon>
        <taxon>Bacillati</taxon>
        <taxon>Bacillota</taxon>
        <taxon>Bacilli</taxon>
        <taxon>Bacillales</taxon>
        <taxon>Bacillaceae</taxon>
        <taxon>Bacillus</taxon>
    </lineage>
</organism>
<evidence type="ECO:0000256" key="1">
    <source>
        <dbReference type="PROSITE-ProRule" id="PRU00244"/>
    </source>
</evidence>
<feature type="domain" description="GGDEF" evidence="3">
    <location>
        <begin position="281"/>
        <end position="413"/>
    </location>
</feature>
<dbReference type="PANTHER" id="PTHR33121:SF71">
    <property type="entry name" value="OXYGEN SENSOR PROTEIN DOSP"/>
    <property type="match status" value="1"/>
</dbReference>
<dbReference type="Gene3D" id="3.30.70.270">
    <property type="match status" value="1"/>
</dbReference>
<dbReference type="Pfam" id="PF00990">
    <property type="entry name" value="GGDEF"/>
    <property type="match status" value="1"/>
</dbReference>
<dbReference type="GO" id="GO:0071111">
    <property type="term" value="F:cyclic-guanylate-specific phosphodiesterase activity"/>
    <property type="evidence" value="ECO:0007669"/>
    <property type="project" value="InterPro"/>
</dbReference>
<dbReference type="PROSITE" id="PS50887">
    <property type="entry name" value="GGDEF"/>
    <property type="match status" value="1"/>
</dbReference>
<dbReference type="GO" id="GO:0016020">
    <property type="term" value="C:membrane"/>
    <property type="evidence" value="ECO:0007669"/>
    <property type="project" value="UniProtKB-UniRule"/>
</dbReference>
<feature type="transmembrane region" description="Helical" evidence="1">
    <location>
        <begin position="119"/>
        <end position="140"/>
    </location>
</feature>
<proteinExistence type="predicted"/>
<feature type="transmembrane region" description="Helical" evidence="1">
    <location>
        <begin position="228"/>
        <end position="250"/>
    </location>
</feature>
<gene>
    <name evidence="5" type="ORF">FZD51_10120</name>
</gene>
<feature type="transmembrane region" description="Helical" evidence="1">
    <location>
        <begin position="17"/>
        <end position="37"/>
    </location>
</feature>
<name>A0A5D4RAS9_9BACI</name>
<protein>
    <submittedName>
        <fullName evidence="5">EAL domain-containing protein</fullName>
    </submittedName>
</protein>
<dbReference type="SMART" id="SM00052">
    <property type="entry name" value="EAL"/>
    <property type="match status" value="1"/>
</dbReference>
<dbReference type="InterPro" id="IPR043128">
    <property type="entry name" value="Rev_trsase/Diguanyl_cyclase"/>
</dbReference>
<dbReference type="Gene3D" id="3.20.20.450">
    <property type="entry name" value="EAL domain"/>
    <property type="match status" value="1"/>
</dbReference>
<feature type="transmembrane region" description="Helical" evidence="1">
    <location>
        <begin position="53"/>
        <end position="81"/>
    </location>
</feature>
<comment type="caution">
    <text evidence="5">The sequence shown here is derived from an EMBL/GenBank/DDBJ whole genome shotgun (WGS) entry which is preliminary data.</text>
</comment>
<accession>A0A5D4RAS9</accession>
<dbReference type="EMBL" id="VTER01000005">
    <property type="protein sequence ID" value="TYS48477.1"/>
    <property type="molecule type" value="Genomic_DNA"/>
</dbReference>
<dbReference type="RefSeq" id="WP_148974661.1">
    <property type="nucleotide sequence ID" value="NZ_JBNIKU010000007.1"/>
</dbReference>
<dbReference type="SUPFAM" id="SSF55073">
    <property type="entry name" value="Nucleotide cyclase"/>
    <property type="match status" value="1"/>
</dbReference>
<dbReference type="Pfam" id="PF00563">
    <property type="entry name" value="EAL"/>
    <property type="match status" value="1"/>
</dbReference>
<sequence length="681" mass="76239">MFTVPDSENIHILQGHYSVPIVLLSIIIACCASYTALSMNQRMQQPSFFQQRFWLLLSSMAMGLGIWSMHFIGMSAFMLPIPMKYDLAQTIVSVLPAFLASYLAFYISNRKNSTHWPSAISGAIMGMGISAMHYFGMAAMKMEAEYSYKPGLFAASILIAVVVSYVALYIFSVLQKYMGRFLVKAATALIMGLAITSMHYTGMAAVVFYTDAPLGHALHEMHSMDMRLLIGVITAGILILLAISGLTSLLDRYVEYRLSYFDPLTKLPNQRQFEQDLKNGGKGGLAIIHIHDLEKWNSGFGYSFGDEIIKSVHGGINGLLPQEMKAYRIEGNRFALFASGEHDYEKIKAALHRIMAVFTQPLIIGKQRLVIDMVCAVSSASDKQPHKELFSSTMAVLQHSTTKYKHEVIEYNPVVHTYSFEKELAKDITLAMENGDLFLVYQPKISSSTWEVSGMEALLRWNHPRHGMISPGVFIPILEESGKLFEVTDWVIEKVCMQMSYWRKEGAALHQISINIPGPYLTSAKLLNILKDNLEKYAISSDLLELEITETSVIHDIENAVQAVAQFREMGLSVALDDFGTGVSSLSYLKRIPISTIKIDKSFVDGVPMSEKDSAILRAIISLSCSLNLKVVIEGAEYQDQIDFIASLSESPHVQGYYFSRPLKEEELQDWIQNRHEEALV</sequence>
<dbReference type="SUPFAM" id="SSF141868">
    <property type="entry name" value="EAL domain-like"/>
    <property type="match status" value="1"/>
</dbReference>
<dbReference type="InterPro" id="IPR001633">
    <property type="entry name" value="EAL_dom"/>
</dbReference>
<dbReference type="CDD" id="cd01948">
    <property type="entry name" value="EAL"/>
    <property type="match status" value="1"/>
</dbReference>
<feature type="transmembrane region" description="Helical" evidence="1">
    <location>
        <begin position="152"/>
        <end position="174"/>
    </location>
</feature>
<dbReference type="InterPro" id="IPR050706">
    <property type="entry name" value="Cyclic-di-GMP_PDE-like"/>
</dbReference>
<evidence type="ECO:0000259" key="4">
    <source>
        <dbReference type="PROSITE" id="PS50924"/>
    </source>
</evidence>
<dbReference type="Pfam" id="PF03707">
    <property type="entry name" value="MHYT"/>
    <property type="match status" value="2"/>
</dbReference>
<dbReference type="InterPro" id="IPR000160">
    <property type="entry name" value="GGDEF_dom"/>
</dbReference>
<dbReference type="InterPro" id="IPR035919">
    <property type="entry name" value="EAL_sf"/>
</dbReference>
<keyword evidence="1" id="KW-1133">Transmembrane helix</keyword>
<keyword evidence="1" id="KW-0472">Membrane</keyword>
<dbReference type="PROSITE" id="PS50883">
    <property type="entry name" value="EAL"/>
    <property type="match status" value="1"/>
</dbReference>